<evidence type="ECO:0000313" key="2">
    <source>
        <dbReference type="EMBL" id="KAK2629397.1"/>
    </source>
</evidence>
<dbReference type="Proteomes" id="UP001285354">
    <property type="component" value="Unassembled WGS sequence"/>
</dbReference>
<protein>
    <submittedName>
        <fullName evidence="2">Uncharacterized protein</fullName>
    </submittedName>
</protein>
<feature type="region of interest" description="Disordered" evidence="1">
    <location>
        <begin position="277"/>
        <end position="319"/>
    </location>
</feature>
<gene>
    <name evidence="2" type="ORF">QTJ16_000217</name>
</gene>
<accession>A0AAD9T5I7</accession>
<feature type="region of interest" description="Disordered" evidence="1">
    <location>
        <begin position="361"/>
        <end position="425"/>
    </location>
</feature>
<dbReference type="AlphaFoldDB" id="A0AAD9T5I7"/>
<organism evidence="2 3">
    <name type="scientific">Diplocarpon rosae</name>
    <dbReference type="NCBI Taxonomy" id="946125"/>
    <lineage>
        <taxon>Eukaryota</taxon>
        <taxon>Fungi</taxon>
        <taxon>Dikarya</taxon>
        <taxon>Ascomycota</taxon>
        <taxon>Pezizomycotina</taxon>
        <taxon>Leotiomycetes</taxon>
        <taxon>Helotiales</taxon>
        <taxon>Drepanopezizaceae</taxon>
        <taxon>Diplocarpon</taxon>
    </lineage>
</organism>
<comment type="caution">
    <text evidence="2">The sequence shown here is derived from an EMBL/GenBank/DDBJ whole genome shotgun (WGS) entry which is preliminary data.</text>
</comment>
<proteinExistence type="predicted"/>
<keyword evidence="3" id="KW-1185">Reference proteome</keyword>
<feature type="compositionally biased region" description="Basic and acidic residues" evidence="1">
    <location>
        <begin position="941"/>
        <end position="963"/>
    </location>
</feature>
<feature type="compositionally biased region" description="Polar residues" evidence="1">
    <location>
        <begin position="308"/>
        <end position="319"/>
    </location>
</feature>
<dbReference type="EMBL" id="JAUBYV010000001">
    <property type="protein sequence ID" value="KAK2629397.1"/>
    <property type="molecule type" value="Genomic_DNA"/>
</dbReference>
<sequence length="963" mass="107596">MEGNSLADVWHHWNDEHHVFQVYCGRGDVLIVWQTFNAVINGVIREAIATVHTNSDKAQNDEYGLDPDGEIKSSKAVTVTKQDEERPADTLTNEYPEELKYYKFRHTWPCREPIDELLPDQDLAELSRLTSCKFEKNINDNLLYVGGFEDELVQVAIKKLDVIIKHWDLRGEYNSHVLYTEEVEDVKFVFKLFVDIRKKYFETTLLDNNHVAFIGHSNYETLINAVTIRCALYNPVKSSYISSKNVVISPLPISSSAQDVGAFTTAFHYCGKGDSSNDPMRHRQAASDVASSCPGPLEATELSPAPTSPQLSRLQDYNSSAKSEAVQNWAKQIPEVLPAPSFSAADALAYNNLQSRPHGIFAPPGSRGAQKTPNERPAWDNYTEYSPEKASKGAYIEKSTRQNTVARSSNTNLGSTSKTGAHQYTSPALAVARPIARPMAPKQRELLAAAPRTSLATNSGATISNFLEDMFPTKHVPSQNVQSPQAALQKQVPSANRSELLIPDLHLLDSANLEMDLLDDVISIVNFPTLQPTPQIRGFSHRAPGNIEEAMGEQPLLKFHQTMNQKAPKPKAYTFAGRLDGPNTVPEPFKSTAKPELSQVETLPEFEKLVNSSFEELMRGLQGYRGQVTVQLEFGRIILGHVHLKHISSKDREHIHSADQARNLLLHPTKFGPRSNFTDVLTRVPSDVQYLINMKNNKGQDLWESKVSRWAVTYEFLFFDSFCPDIPFMIEVNAETFAVQIKTRRPLANIWIHGTKRHWDAKIAAIGHGSSEVLEEKYGELAAALETSLYIPSGLQHPELSWQLDKSFTDRFACQDLSVHRACQYRSVDQKSSLKITEIQALDIYGGYVPGEPFSIYEAKPGPADRLPIVKLNSWFRASISCAELNSLLEQNNSLELGDEAGWTLGDVAEVNAAKSMYMPAVSMLKKMDAIGQASNNGSDFRSRDRGVHGDQASQEKPDVVWW</sequence>
<reference evidence="2" key="1">
    <citation type="submission" date="2023-06" db="EMBL/GenBank/DDBJ databases">
        <title>Draft genome of Marssonina rosae.</title>
        <authorList>
            <person name="Cheng Q."/>
        </authorList>
    </citation>
    <scope>NUCLEOTIDE SEQUENCE</scope>
    <source>
        <strain evidence="2">R4</strain>
    </source>
</reference>
<evidence type="ECO:0000313" key="3">
    <source>
        <dbReference type="Proteomes" id="UP001285354"/>
    </source>
</evidence>
<evidence type="ECO:0000256" key="1">
    <source>
        <dbReference type="SAM" id="MobiDB-lite"/>
    </source>
</evidence>
<feature type="compositionally biased region" description="Polar residues" evidence="1">
    <location>
        <begin position="401"/>
        <end position="425"/>
    </location>
</feature>
<name>A0AAD9T5I7_9HELO</name>
<feature type="region of interest" description="Disordered" evidence="1">
    <location>
        <begin position="936"/>
        <end position="963"/>
    </location>
</feature>